<dbReference type="Proteomes" id="UP000597444">
    <property type="component" value="Unassembled WGS sequence"/>
</dbReference>
<protein>
    <submittedName>
        <fullName evidence="2">Uncharacterized protein</fullName>
    </submittedName>
</protein>
<evidence type="ECO:0000313" key="3">
    <source>
        <dbReference type="Proteomes" id="UP000597444"/>
    </source>
</evidence>
<accession>A0A8J3N5B1</accession>
<dbReference type="EMBL" id="BNJK01000002">
    <property type="protein sequence ID" value="GHO99082.1"/>
    <property type="molecule type" value="Genomic_DNA"/>
</dbReference>
<comment type="caution">
    <text evidence="2">The sequence shown here is derived from an EMBL/GenBank/DDBJ whole genome shotgun (WGS) entry which is preliminary data.</text>
</comment>
<evidence type="ECO:0000313" key="2">
    <source>
        <dbReference type="EMBL" id="GHO99082.1"/>
    </source>
</evidence>
<feature type="compositionally biased region" description="Basic and acidic residues" evidence="1">
    <location>
        <begin position="25"/>
        <end position="46"/>
    </location>
</feature>
<sequence>MCVNSDCPAMFAAKKCADRTLEEGGKRGDEMVSFKEGNMHNECSSHRRERTRRKENHDGV</sequence>
<evidence type="ECO:0000256" key="1">
    <source>
        <dbReference type="SAM" id="MobiDB-lite"/>
    </source>
</evidence>
<reference evidence="2" key="1">
    <citation type="submission" date="2020-10" db="EMBL/GenBank/DDBJ databases">
        <title>Taxonomic study of unclassified bacteria belonging to the class Ktedonobacteria.</title>
        <authorList>
            <person name="Yabe S."/>
            <person name="Wang C.M."/>
            <person name="Zheng Y."/>
            <person name="Sakai Y."/>
            <person name="Cavaletti L."/>
            <person name="Monciardini P."/>
            <person name="Donadio S."/>
        </authorList>
    </citation>
    <scope>NUCLEOTIDE SEQUENCE</scope>
    <source>
        <strain evidence="2">ID150040</strain>
    </source>
</reference>
<organism evidence="2 3">
    <name type="scientific">Reticulibacter mediterranei</name>
    <dbReference type="NCBI Taxonomy" id="2778369"/>
    <lineage>
        <taxon>Bacteria</taxon>
        <taxon>Bacillati</taxon>
        <taxon>Chloroflexota</taxon>
        <taxon>Ktedonobacteria</taxon>
        <taxon>Ktedonobacterales</taxon>
        <taxon>Reticulibacteraceae</taxon>
        <taxon>Reticulibacter</taxon>
    </lineage>
</organism>
<feature type="region of interest" description="Disordered" evidence="1">
    <location>
        <begin position="25"/>
        <end position="60"/>
    </location>
</feature>
<name>A0A8J3N5B1_9CHLR</name>
<gene>
    <name evidence="2" type="ORF">KSF_091300</name>
</gene>
<keyword evidence="3" id="KW-1185">Reference proteome</keyword>
<proteinExistence type="predicted"/>
<dbReference type="AlphaFoldDB" id="A0A8J3N5B1"/>